<evidence type="ECO:0000256" key="9">
    <source>
        <dbReference type="ARBA" id="ARBA00022840"/>
    </source>
</evidence>
<feature type="transmembrane region" description="Helical" evidence="19">
    <location>
        <begin position="100"/>
        <end position="125"/>
    </location>
</feature>
<evidence type="ECO:0000256" key="7">
    <source>
        <dbReference type="ARBA" id="ARBA00022741"/>
    </source>
</evidence>
<evidence type="ECO:0000256" key="5">
    <source>
        <dbReference type="ARBA" id="ARBA00022679"/>
    </source>
</evidence>
<evidence type="ECO:0000256" key="19">
    <source>
        <dbReference type="SAM" id="Phobius"/>
    </source>
</evidence>
<comment type="cofactor">
    <cofactor evidence="18">
        <name>Mg(2+)</name>
        <dbReference type="ChEBI" id="CHEBI:18420"/>
    </cofactor>
    <text evidence="18">Mn(2+), Zn(2+), Cd(2+) and Co(2+) support activity to lesser extents.</text>
</comment>
<dbReference type="Proteomes" id="UP000052258">
    <property type="component" value="Unassembled WGS sequence"/>
</dbReference>
<proteinExistence type="inferred from homology"/>
<comment type="similarity">
    <text evidence="2">Belongs to the bacterial diacylglycerol kinase family.</text>
</comment>
<keyword evidence="14" id="KW-1208">Phospholipid metabolism</keyword>
<keyword evidence="13" id="KW-0594">Phospholipid biosynthesis</keyword>
<keyword evidence="9 17" id="KW-0067">ATP-binding</keyword>
<dbReference type="InterPro" id="IPR036945">
    <property type="entry name" value="DAGK_sf"/>
</dbReference>
<evidence type="ECO:0000256" key="1">
    <source>
        <dbReference type="ARBA" id="ARBA00004651"/>
    </source>
</evidence>
<evidence type="ECO:0000256" key="12">
    <source>
        <dbReference type="ARBA" id="ARBA00023136"/>
    </source>
</evidence>
<dbReference type="GO" id="GO:0008654">
    <property type="term" value="P:phospholipid biosynthetic process"/>
    <property type="evidence" value="ECO:0007669"/>
    <property type="project" value="UniProtKB-KW"/>
</dbReference>
<dbReference type="PROSITE" id="PS01069">
    <property type="entry name" value="DAGK_PROKAR"/>
    <property type="match status" value="1"/>
</dbReference>
<evidence type="ECO:0000256" key="8">
    <source>
        <dbReference type="ARBA" id="ARBA00022777"/>
    </source>
</evidence>
<gene>
    <name evidence="20" type="ORF">X560_0614</name>
</gene>
<keyword evidence="11" id="KW-0443">Lipid metabolism</keyword>
<name>A0A0J8J818_9LIST</name>
<dbReference type="PANTHER" id="PTHR34299">
    <property type="entry name" value="DIACYLGLYCEROL KINASE"/>
    <property type="match status" value="1"/>
</dbReference>
<evidence type="ECO:0000256" key="17">
    <source>
        <dbReference type="PIRSR" id="PIRSR600829-3"/>
    </source>
</evidence>
<protein>
    <submittedName>
        <fullName evidence="20">Putative diacylglycerol kinase</fullName>
    </submittedName>
</protein>
<keyword evidence="12 19" id="KW-0472">Membrane</keyword>
<dbReference type="AlphaFoldDB" id="A0A0J8J818"/>
<keyword evidence="21" id="KW-1185">Reference proteome</keyword>
<keyword evidence="7 17" id="KW-0547">Nucleotide-binding</keyword>
<dbReference type="GO" id="GO:0005524">
    <property type="term" value="F:ATP binding"/>
    <property type="evidence" value="ECO:0007669"/>
    <property type="project" value="UniProtKB-KW"/>
</dbReference>
<reference evidence="20 21" key="1">
    <citation type="journal article" date="2015" name="Genome Biol. Evol.">
        <title>Comparative Genomics of Listeria Sensu Lato: Genus-Wide Differences in Evolutionary Dynamics and the Progressive Gain of Complex, Potentially Pathogenicity-Related Traits through Lateral Gene Transfer.</title>
        <authorList>
            <person name="Chiara M."/>
            <person name="Caruso M."/>
            <person name="D'Erchia A.M."/>
            <person name="Manzari C."/>
            <person name="Fraccalvieri R."/>
            <person name="Goffredo E."/>
            <person name="Latorre L."/>
            <person name="Miccolupo A."/>
            <person name="Padalino I."/>
            <person name="Santagada G."/>
            <person name="Chiocco D."/>
            <person name="Pesole G."/>
            <person name="Horner D.S."/>
            <person name="Parisi A."/>
        </authorList>
    </citation>
    <scope>NUCLEOTIDE SEQUENCE [LARGE SCALE GENOMIC DNA]</scope>
    <source>
        <strain evidence="20 21">1991</strain>
    </source>
</reference>
<keyword evidence="8 20" id="KW-0418">Kinase</keyword>
<accession>A0A0J8J818</accession>
<evidence type="ECO:0000256" key="6">
    <source>
        <dbReference type="ARBA" id="ARBA00022692"/>
    </source>
</evidence>
<evidence type="ECO:0000256" key="14">
    <source>
        <dbReference type="ARBA" id="ARBA00023264"/>
    </source>
</evidence>
<feature type="binding site" evidence="17">
    <location>
        <position position="32"/>
    </location>
    <ligand>
        <name>ATP</name>
        <dbReference type="ChEBI" id="CHEBI:30616"/>
    </ligand>
</feature>
<keyword evidence="18" id="KW-0479">Metal-binding</keyword>
<dbReference type="GO" id="GO:0016301">
    <property type="term" value="F:kinase activity"/>
    <property type="evidence" value="ECO:0007669"/>
    <property type="project" value="UniProtKB-KW"/>
</dbReference>
<evidence type="ECO:0000256" key="10">
    <source>
        <dbReference type="ARBA" id="ARBA00022989"/>
    </source>
</evidence>
<comment type="caution">
    <text evidence="20">The sequence shown here is derived from an EMBL/GenBank/DDBJ whole genome shotgun (WGS) entry which is preliminary data.</text>
</comment>
<evidence type="ECO:0000256" key="13">
    <source>
        <dbReference type="ARBA" id="ARBA00023209"/>
    </source>
</evidence>
<dbReference type="GO" id="GO:0005886">
    <property type="term" value="C:plasma membrane"/>
    <property type="evidence" value="ECO:0007669"/>
    <property type="project" value="UniProtKB-SubCell"/>
</dbReference>
<evidence type="ECO:0000256" key="18">
    <source>
        <dbReference type="PIRSR" id="PIRSR600829-4"/>
    </source>
</evidence>
<feature type="binding site" evidence="18">
    <location>
        <position position="80"/>
    </location>
    <ligand>
        <name>a divalent metal cation</name>
        <dbReference type="ChEBI" id="CHEBI:60240"/>
    </ligand>
</feature>
<feature type="binding site" evidence="16">
    <location>
        <position position="73"/>
    </location>
    <ligand>
        <name>substrate</name>
    </ligand>
</feature>
<keyword evidence="6 19" id="KW-0812">Transmembrane</keyword>
<keyword evidence="3" id="KW-1003">Cell membrane</keyword>
<dbReference type="EMBL" id="AZHO01000007">
    <property type="protein sequence ID" value="KMT60486.1"/>
    <property type="molecule type" value="Genomic_DNA"/>
</dbReference>
<feature type="transmembrane region" description="Helical" evidence="19">
    <location>
        <begin position="37"/>
        <end position="54"/>
    </location>
</feature>
<keyword evidence="4" id="KW-0444">Lipid biosynthesis</keyword>
<evidence type="ECO:0000256" key="4">
    <source>
        <dbReference type="ARBA" id="ARBA00022516"/>
    </source>
</evidence>
<evidence type="ECO:0000256" key="11">
    <source>
        <dbReference type="ARBA" id="ARBA00023098"/>
    </source>
</evidence>
<evidence type="ECO:0000256" key="2">
    <source>
        <dbReference type="ARBA" id="ARBA00005967"/>
    </source>
</evidence>
<keyword evidence="5" id="KW-0808">Transferase</keyword>
<dbReference type="Pfam" id="PF01219">
    <property type="entry name" value="DAGK_prokar"/>
    <property type="match status" value="1"/>
</dbReference>
<dbReference type="CDD" id="cd14265">
    <property type="entry name" value="UDPK_IM_like"/>
    <property type="match status" value="1"/>
</dbReference>
<comment type="subcellular location">
    <subcellularLocation>
        <location evidence="1">Cell membrane</location>
        <topology evidence="1">Multi-pass membrane protein</topology>
    </subcellularLocation>
</comment>
<feature type="binding site" evidence="18">
    <location>
        <position position="32"/>
    </location>
    <ligand>
        <name>a divalent metal cation</name>
        <dbReference type="ChEBI" id="CHEBI:60240"/>
    </ligand>
</feature>
<evidence type="ECO:0000256" key="16">
    <source>
        <dbReference type="PIRSR" id="PIRSR600829-2"/>
    </source>
</evidence>
<sequence length="128" mass="14255">MGYKDRKYKRSRHLFDSFKHAFTGIKTAIAEERNMKIHLIVALVVLACAGGFQVTKSEWLILLICIFIVIILEMVNTAIERAVDTVTTEFLPEAKKAKDVAAGAVLIASLMSFIIGLIIFIPYVLAIN</sequence>
<feature type="active site" description="Proton acceptor" evidence="15">
    <location>
        <position position="73"/>
    </location>
</feature>
<dbReference type="InterPro" id="IPR033717">
    <property type="entry name" value="UDPK"/>
</dbReference>
<feature type="binding site" evidence="17">
    <location>
        <begin position="98"/>
        <end position="99"/>
    </location>
    <ligand>
        <name>ATP</name>
        <dbReference type="ChEBI" id="CHEBI:30616"/>
    </ligand>
</feature>
<keyword evidence="18" id="KW-0460">Magnesium</keyword>
<keyword evidence="10 19" id="KW-1133">Transmembrane helix</keyword>
<evidence type="ECO:0000313" key="21">
    <source>
        <dbReference type="Proteomes" id="UP000052258"/>
    </source>
</evidence>
<dbReference type="InterPro" id="IPR000829">
    <property type="entry name" value="DAGK"/>
</dbReference>
<organism evidence="20 21">
    <name type="scientific">Listeria fleischmannii 1991</name>
    <dbReference type="NCBI Taxonomy" id="1430899"/>
    <lineage>
        <taxon>Bacteria</taxon>
        <taxon>Bacillati</taxon>
        <taxon>Bacillota</taxon>
        <taxon>Bacilli</taxon>
        <taxon>Bacillales</taxon>
        <taxon>Listeriaceae</taxon>
        <taxon>Listeria</taxon>
    </lineage>
</organism>
<evidence type="ECO:0000313" key="20">
    <source>
        <dbReference type="EMBL" id="KMT60486.1"/>
    </source>
</evidence>
<dbReference type="Gene3D" id="1.10.287.3610">
    <property type="match status" value="1"/>
</dbReference>
<dbReference type="PANTHER" id="PTHR34299:SF1">
    <property type="entry name" value="DIACYLGLYCEROL KINASE"/>
    <property type="match status" value="1"/>
</dbReference>
<feature type="transmembrane region" description="Helical" evidence="19">
    <location>
        <begin position="60"/>
        <end position="79"/>
    </location>
</feature>
<feature type="binding site" evidence="17">
    <location>
        <position position="80"/>
    </location>
    <ligand>
        <name>ATP</name>
        <dbReference type="ChEBI" id="CHEBI:30616"/>
    </ligand>
</feature>
<dbReference type="GO" id="GO:0046872">
    <property type="term" value="F:metal ion binding"/>
    <property type="evidence" value="ECO:0007669"/>
    <property type="project" value="UniProtKB-KW"/>
</dbReference>
<evidence type="ECO:0000256" key="15">
    <source>
        <dbReference type="PIRSR" id="PIRSR600829-1"/>
    </source>
</evidence>
<dbReference type="PATRIC" id="fig|1430899.3.peg.638"/>
<evidence type="ECO:0000256" key="3">
    <source>
        <dbReference type="ARBA" id="ARBA00022475"/>
    </source>
</evidence>